<organism evidence="1 2">
    <name type="scientific">Marinactinospora rubrisoli</name>
    <dbReference type="NCBI Taxonomy" id="2715399"/>
    <lineage>
        <taxon>Bacteria</taxon>
        <taxon>Bacillati</taxon>
        <taxon>Actinomycetota</taxon>
        <taxon>Actinomycetes</taxon>
        <taxon>Streptosporangiales</taxon>
        <taxon>Nocardiopsidaceae</taxon>
        <taxon>Marinactinospora</taxon>
    </lineage>
</organism>
<name>A0ABW2KP89_9ACTN</name>
<accession>A0ABW2KP89</accession>
<evidence type="ECO:0000313" key="2">
    <source>
        <dbReference type="Proteomes" id="UP001596540"/>
    </source>
</evidence>
<dbReference type="Proteomes" id="UP001596540">
    <property type="component" value="Unassembled WGS sequence"/>
</dbReference>
<proteinExistence type="predicted"/>
<dbReference type="SUPFAM" id="SSF143100">
    <property type="entry name" value="TTHA1013/TTHA0281-like"/>
    <property type="match status" value="1"/>
</dbReference>
<dbReference type="Gene3D" id="3.30.160.250">
    <property type="match status" value="1"/>
</dbReference>
<dbReference type="InterPro" id="IPR035069">
    <property type="entry name" value="TTHA1013/TTHA0281-like"/>
</dbReference>
<gene>
    <name evidence="1" type="ORF">ACFQRF_25905</name>
</gene>
<dbReference type="EMBL" id="JBHTBH010000016">
    <property type="protein sequence ID" value="MFC7331178.1"/>
    <property type="molecule type" value="Genomic_DNA"/>
</dbReference>
<keyword evidence="2" id="KW-1185">Reference proteome</keyword>
<dbReference type="RefSeq" id="WP_379873853.1">
    <property type="nucleotide sequence ID" value="NZ_JBHTBH010000016.1"/>
</dbReference>
<reference evidence="2" key="1">
    <citation type="journal article" date="2019" name="Int. J. Syst. Evol. Microbiol.">
        <title>The Global Catalogue of Microorganisms (GCM) 10K type strain sequencing project: providing services to taxonomists for standard genome sequencing and annotation.</title>
        <authorList>
            <consortium name="The Broad Institute Genomics Platform"/>
            <consortium name="The Broad Institute Genome Sequencing Center for Infectious Disease"/>
            <person name="Wu L."/>
            <person name="Ma J."/>
        </authorList>
    </citation>
    <scope>NUCLEOTIDE SEQUENCE [LARGE SCALE GENOMIC DNA]</scope>
    <source>
        <strain evidence="2">CGMCC 4.7382</strain>
    </source>
</reference>
<protein>
    <submittedName>
        <fullName evidence="1">Type II toxin-antitoxin system HicB family antitoxin</fullName>
    </submittedName>
</protein>
<sequence>MSQHRLTVVVHREGDSYVAQCLEVEVSSFGDTREEAERMITEALELYLEDAEAPAPLEEPVLSVVTVETGRG</sequence>
<comment type="caution">
    <text evidence="1">The sequence shown here is derived from an EMBL/GenBank/DDBJ whole genome shotgun (WGS) entry which is preliminary data.</text>
</comment>
<evidence type="ECO:0000313" key="1">
    <source>
        <dbReference type="EMBL" id="MFC7331178.1"/>
    </source>
</evidence>